<name>A0A3R0CH11_SALER</name>
<dbReference type="Pfam" id="PF11726">
    <property type="entry name" value="YagK_YfjJ_C"/>
    <property type="match status" value="1"/>
</dbReference>
<dbReference type="AlphaFoldDB" id="A0A3R0CH11"/>
<dbReference type="EMBL" id="AAACVH010000066">
    <property type="protein sequence ID" value="EAA8668151.1"/>
    <property type="molecule type" value="Genomic_DNA"/>
</dbReference>
<dbReference type="EMBL" id="RSMR01000027">
    <property type="protein sequence ID" value="MIK93853.1"/>
    <property type="molecule type" value="Genomic_DNA"/>
</dbReference>
<gene>
    <name evidence="3" type="ORF">KO51_20605</name>
    <name evidence="2" type="ORF">NL99_25115</name>
</gene>
<evidence type="ECO:0000313" key="3">
    <source>
        <dbReference type="EMBL" id="MIK93853.1"/>
    </source>
</evidence>
<evidence type="ECO:0000259" key="1">
    <source>
        <dbReference type="Pfam" id="PF11726"/>
    </source>
</evidence>
<dbReference type="InterPro" id="IPR057271">
    <property type="entry name" value="YagK_YfjJ_C"/>
</dbReference>
<comment type="caution">
    <text evidence="3">The sequence shown here is derived from an EMBL/GenBank/DDBJ whole genome shotgun (WGS) entry which is preliminary data.</text>
</comment>
<evidence type="ECO:0000313" key="2">
    <source>
        <dbReference type="EMBL" id="EAA8668151.1"/>
    </source>
</evidence>
<feature type="domain" description="YagK/YfjJ C-terminal" evidence="1">
    <location>
        <begin position="26"/>
        <end position="204"/>
    </location>
</feature>
<dbReference type="Proteomes" id="UP000839834">
    <property type="component" value="Unassembled WGS sequence"/>
</dbReference>
<protein>
    <submittedName>
        <fullName evidence="3">Inovirus Gp2 family protein</fullName>
    </submittedName>
</protein>
<dbReference type="Proteomes" id="UP000885283">
    <property type="component" value="Unassembled WGS sequence"/>
</dbReference>
<reference evidence="3" key="1">
    <citation type="submission" date="2018-08" db="EMBL/GenBank/DDBJ databases">
        <authorList>
            <consortium name="GenomeTrakr network: Whole genome sequencing for foodborne pathogen traceback"/>
        </authorList>
    </citation>
    <scope>NUCLEOTIDE SEQUENCE [LARGE SCALE GENOMIC DNA]</scope>
    <source>
        <strain evidence="3">FLUFL-1338</strain>
        <strain evidence="2">FLUFL-367</strain>
    </source>
</reference>
<sequence length="206" mass="23974">MTDSKFGPLNSDYMKRIRDVTDLATNAHARTCVFTFVLRLPEYRDNDDSITSTPNLKTGLMERFTDALRARIAAHQQRRKREGLQVCPTNLRYVWVREVGKSDKSHYHMAIFVNKDTFNGLGNYSKESHNLGSYICEAWLSAMDLIEFAEYRTLVSLNNTPHYLERLRVDRFGQQLLNLRSHLSYFAKEHTKSYNKEERSLGGSVR</sequence>
<organism evidence="3">
    <name type="scientific">Salmonella enterica</name>
    <name type="common">Salmonella choleraesuis</name>
    <dbReference type="NCBI Taxonomy" id="28901"/>
    <lineage>
        <taxon>Bacteria</taxon>
        <taxon>Pseudomonadati</taxon>
        <taxon>Pseudomonadota</taxon>
        <taxon>Gammaproteobacteria</taxon>
        <taxon>Enterobacterales</taxon>
        <taxon>Enterobacteriaceae</taxon>
        <taxon>Salmonella</taxon>
    </lineage>
</organism>
<accession>A0A3R0CH11</accession>
<proteinExistence type="predicted"/>